<protein>
    <recommendedName>
        <fullName evidence="2">FHA domain-containing protein</fullName>
    </recommendedName>
</protein>
<feature type="compositionally biased region" description="Polar residues" evidence="1">
    <location>
        <begin position="983"/>
        <end position="994"/>
    </location>
</feature>
<keyword evidence="4" id="KW-1185">Reference proteome</keyword>
<feature type="domain" description="FHA" evidence="2">
    <location>
        <begin position="54"/>
        <end position="115"/>
    </location>
</feature>
<feature type="region of interest" description="Disordered" evidence="1">
    <location>
        <begin position="315"/>
        <end position="343"/>
    </location>
</feature>
<feature type="region of interest" description="Disordered" evidence="1">
    <location>
        <begin position="208"/>
        <end position="289"/>
    </location>
</feature>
<feature type="region of interest" description="Disordered" evidence="1">
    <location>
        <begin position="378"/>
        <end position="669"/>
    </location>
</feature>
<feature type="compositionally biased region" description="Polar residues" evidence="1">
    <location>
        <begin position="733"/>
        <end position="747"/>
    </location>
</feature>
<feature type="compositionally biased region" description="Acidic residues" evidence="1">
    <location>
        <begin position="451"/>
        <end position="460"/>
    </location>
</feature>
<dbReference type="AlphaFoldDB" id="A0AA88MUA6"/>
<dbReference type="SUPFAM" id="SSF49879">
    <property type="entry name" value="SMAD/FHA domain"/>
    <property type="match status" value="1"/>
</dbReference>
<feature type="region of interest" description="Disordered" evidence="1">
    <location>
        <begin position="913"/>
        <end position="1065"/>
    </location>
</feature>
<sequence>MDATQMISDSILESDDEESEQENENKKGRPLAKLQILKNPHIPETEFPLFVGENVLGRDPNSCSLPLPASSISKQHATIGISVYRRRGSESEVDIETLIWDLGSMNGTRKGRIKLTPNVRYALSDGDSLVVADIPCQYVSCAVNTDLSQEDTRTPVSRNLGLGVNARLPDASGEKSCVTSTGSKKCVNRGLKARMSLTRSPVKVSCLSFEQTPTQPQRTLVPESDSDSDNERRGGGARGRKALVSDSDSHKSSPACSTFLSPTNKIVPESEDESPITPSSSTKNRPHRDVSLNKEEIDINVGQQQQLKKQPLTIVDESEKDQGKKEERILPGGTESCKNGQHAAAQQEMNVSLTGDELPVPTPEVSAHAVPVFNMESDTDTEGEEKGVAFPSPVTLGQVTHPPNTDQFHMDSDTDDEDAIDEVLKTVSSSSENTKPPHVLVLQPEGVTMDSDTDVDDDSAVSDAVTEAKPMSFQSTHIADSSTQPKDFYLDSDTDADEEIKGGEYGKSKPSSKIDACQTRLDEKSVAPKSTPTLPRLNPDSDTDDEAIPTLTLSKPKTVFAATESSSTADAGAELNIRPDSDTDVDDDSPLVIPVAVTNLSVSPANVSDAPLSDDANTDVDEASVPSARDVDSQANRSVDNGTKVENDEADVREPVEDQNPDPCREKTFGFHPPLLQNCSTPVQLSEREVENMETQAFLSPSSLPIKSSSCSDSQEDEDLVVAETQSFILQTRNCQGNPLDDPTQTFDLERSDDEKNEHSSRGASFQLGLSDGSHLQCQAEVLATESTQAFLPVDRNVEAIQSNAAILTSDRTSAENAPTLEATQAFGQSEEPAICSVIPEKGGHIDLALEATQAYISELYSDSEDETDQDETENTAAEADSLACPISSTLAMAETQPMSAFEEEEIITTDKLASSVQVKSRTQTETEEGKENRAILQTDQTPFSEVLSTAETQPMDSLDDNDSFPGPRRRKAKPLQLEEEQTQPLTDSENQTMHPGICEAQGMSTSENEPCLQNEEDRNAATNTKEDKESNQDVVPGFRKRRGKLMQPEEEAQLLSSSVDTQPIVMGEDKKSDEDLIAFLDNKKLDGKIQRKTNSDVSNVEIQHLATTNDGQPERGRWSEAGTSGVTFVNKGETLQKLNEEQQAKCTDIPRTMTREETKVLNKVKSRPHEEDEEVERPRARGKKSTRKQKNTKEAECFTTERSCENNTLIKEKPKGREEEEKNVVNLGQQERQTMEKGNEDKDEREGNQGETERQHRADEAEHSKGRKI</sequence>
<feature type="compositionally biased region" description="Polar residues" evidence="1">
    <location>
        <begin position="913"/>
        <end position="922"/>
    </location>
</feature>
<feature type="region of interest" description="Disordered" evidence="1">
    <location>
        <begin position="1151"/>
        <end position="1270"/>
    </location>
</feature>
<evidence type="ECO:0000313" key="4">
    <source>
        <dbReference type="Proteomes" id="UP001187415"/>
    </source>
</evidence>
<dbReference type="InterPro" id="IPR000253">
    <property type="entry name" value="FHA_dom"/>
</dbReference>
<dbReference type="Gene3D" id="2.60.200.20">
    <property type="match status" value="1"/>
</dbReference>
<evidence type="ECO:0000313" key="3">
    <source>
        <dbReference type="EMBL" id="KAK2844774.1"/>
    </source>
</evidence>
<feature type="compositionally biased region" description="Basic and acidic residues" evidence="1">
    <location>
        <begin position="1234"/>
        <end position="1270"/>
    </location>
</feature>
<accession>A0AA88MUA6</accession>
<feature type="region of interest" description="Disordered" evidence="1">
    <location>
        <begin position="1"/>
        <end position="31"/>
    </location>
</feature>
<feature type="compositionally biased region" description="Polar residues" evidence="1">
    <location>
        <begin position="208"/>
        <end position="218"/>
    </location>
</feature>
<gene>
    <name evidence="3" type="ORF">Q5P01_011433</name>
</gene>
<feature type="compositionally biased region" description="Basic and acidic residues" evidence="1">
    <location>
        <begin position="923"/>
        <end position="934"/>
    </location>
</feature>
<reference evidence="3" key="1">
    <citation type="submission" date="2023-07" db="EMBL/GenBank/DDBJ databases">
        <title>Chromosome-level Genome Assembly of Striped Snakehead (Channa striata).</title>
        <authorList>
            <person name="Liu H."/>
        </authorList>
    </citation>
    <scope>NUCLEOTIDE SEQUENCE</scope>
    <source>
        <strain evidence="3">Gz</strain>
        <tissue evidence="3">Muscle</tissue>
    </source>
</reference>
<feature type="compositionally biased region" description="Polar residues" evidence="1">
    <location>
        <begin position="252"/>
        <end position="264"/>
    </location>
</feature>
<feature type="region of interest" description="Disordered" evidence="1">
    <location>
        <begin position="733"/>
        <end position="766"/>
    </location>
</feature>
<feature type="compositionally biased region" description="Basic and acidic residues" evidence="1">
    <location>
        <begin position="320"/>
        <end position="329"/>
    </location>
</feature>
<feature type="compositionally biased region" description="Basic and acidic residues" evidence="1">
    <location>
        <begin position="1211"/>
        <end position="1224"/>
    </location>
</feature>
<feature type="compositionally biased region" description="Acidic residues" evidence="1">
    <location>
        <begin position="12"/>
        <end position="22"/>
    </location>
</feature>
<dbReference type="Proteomes" id="UP001187415">
    <property type="component" value="Unassembled WGS sequence"/>
</dbReference>
<dbReference type="PROSITE" id="PS50006">
    <property type="entry name" value="FHA_DOMAIN"/>
    <property type="match status" value="1"/>
</dbReference>
<feature type="compositionally biased region" description="Polar residues" evidence="1">
    <location>
        <begin position="472"/>
        <end position="485"/>
    </location>
</feature>
<evidence type="ECO:0000256" key="1">
    <source>
        <dbReference type="SAM" id="MobiDB-lite"/>
    </source>
</evidence>
<proteinExistence type="predicted"/>
<comment type="caution">
    <text evidence="3">The sequence shown here is derived from an EMBL/GenBank/DDBJ whole genome shotgun (WGS) entry which is preliminary data.</text>
</comment>
<feature type="compositionally biased region" description="Basic and acidic residues" evidence="1">
    <location>
        <begin position="1016"/>
        <end position="1032"/>
    </location>
</feature>
<feature type="compositionally biased region" description="Polar residues" evidence="1">
    <location>
        <begin position="395"/>
        <end position="407"/>
    </location>
</feature>
<dbReference type="CDD" id="cd22665">
    <property type="entry name" value="FHA_MDC1"/>
    <property type="match status" value="1"/>
</dbReference>
<dbReference type="EMBL" id="JAUPFM010000008">
    <property type="protein sequence ID" value="KAK2844774.1"/>
    <property type="molecule type" value="Genomic_DNA"/>
</dbReference>
<feature type="compositionally biased region" description="Basic and acidic residues" evidence="1">
    <location>
        <begin position="748"/>
        <end position="761"/>
    </location>
</feature>
<feature type="compositionally biased region" description="Polar residues" evidence="1">
    <location>
        <begin position="936"/>
        <end position="956"/>
    </location>
</feature>
<dbReference type="InterPro" id="IPR008984">
    <property type="entry name" value="SMAD_FHA_dom_sf"/>
</dbReference>
<feature type="compositionally biased region" description="Basic and acidic residues" evidence="1">
    <location>
        <begin position="643"/>
        <end position="656"/>
    </location>
</feature>
<organism evidence="3 4">
    <name type="scientific">Channa striata</name>
    <name type="common">Snakehead murrel</name>
    <name type="synonym">Ophicephalus striatus</name>
    <dbReference type="NCBI Taxonomy" id="64152"/>
    <lineage>
        <taxon>Eukaryota</taxon>
        <taxon>Metazoa</taxon>
        <taxon>Chordata</taxon>
        <taxon>Craniata</taxon>
        <taxon>Vertebrata</taxon>
        <taxon>Euteleostomi</taxon>
        <taxon>Actinopterygii</taxon>
        <taxon>Neopterygii</taxon>
        <taxon>Teleostei</taxon>
        <taxon>Neoteleostei</taxon>
        <taxon>Acanthomorphata</taxon>
        <taxon>Anabantaria</taxon>
        <taxon>Anabantiformes</taxon>
        <taxon>Channoidei</taxon>
        <taxon>Channidae</taxon>
        <taxon>Channa</taxon>
    </lineage>
</organism>
<dbReference type="Pfam" id="PF00498">
    <property type="entry name" value="FHA"/>
    <property type="match status" value="1"/>
</dbReference>
<feature type="compositionally biased region" description="Basic residues" evidence="1">
    <location>
        <begin position="1181"/>
        <end position="1191"/>
    </location>
</feature>
<evidence type="ECO:0000259" key="2">
    <source>
        <dbReference type="PROSITE" id="PS50006"/>
    </source>
</evidence>
<name>A0AA88MUA6_CHASR</name>